<dbReference type="SUPFAM" id="SSF50129">
    <property type="entry name" value="GroES-like"/>
    <property type="match status" value="1"/>
</dbReference>
<evidence type="ECO:0000313" key="3">
    <source>
        <dbReference type="Proteomes" id="UP000095038"/>
    </source>
</evidence>
<dbReference type="RefSeq" id="XP_020048434.1">
    <property type="nucleotide sequence ID" value="XM_020193024.1"/>
</dbReference>
<protein>
    <submittedName>
        <fullName evidence="2">GroES-like protein</fullName>
    </submittedName>
</protein>
<dbReference type="GO" id="GO:0016651">
    <property type="term" value="F:oxidoreductase activity, acting on NAD(P)H"/>
    <property type="evidence" value="ECO:0007669"/>
    <property type="project" value="InterPro"/>
</dbReference>
<dbReference type="Gene3D" id="3.40.50.720">
    <property type="entry name" value="NAD(P)-binding Rossmann-like Domain"/>
    <property type="match status" value="1"/>
</dbReference>
<dbReference type="InterPro" id="IPR013154">
    <property type="entry name" value="ADH-like_N"/>
</dbReference>
<dbReference type="Pfam" id="PF00107">
    <property type="entry name" value="ADH_zinc_N"/>
    <property type="match status" value="1"/>
</dbReference>
<reference evidence="3" key="1">
    <citation type="submission" date="2016-05" db="EMBL/GenBank/DDBJ databases">
        <title>Comparative genomics of biotechnologically important yeasts.</title>
        <authorList>
            <consortium name="DOE Joint Genome Institute"/>
            <person name="Riley R."/>
            <person name="Haridas S."/>
            <person name="Wolfe K.H."/>
            <person name="Lopes M.R."/>
            <person name="Hittinger C.T."/>
            <person name="Goker M."/>
            <person name="Salamov A."/>
            <person name="Wisecaver J."/>
            <person name="Long T.M."/>
            <person name="Aerts A.L."/>
            <person name="Barry K."/>
            <person name="Choi C."/>
            <person name="Clum A."/>
            <person name="Coughlan A.Y."/>
            <person name="Deshpande S."/>
            <person name="Douglass A.P."/>
            <person name="Hanson S.J."/>
            <person name="Klenk H.-P."/>
            <person name="Labutti K."/>
            <person name="Lapidus A."/>
            <person name="Lindquist E."/>
            <person name="Lipzen A."/>
            <person name="Meier-Kolthoff J.P."/>
            <person name="Ohm R.A."/>
            <person name="Otillar R.P."/>
            <person name="Pangilinan J."/>
            <person name="Peng Y."/>
            <person name="Rokas A."/>
            <person name="Rosa C.A."/>
            <person name="Scheuner C."/>
            <person name="Sibirny A.A."/>
            <person name="Slot J.C."/>
            <person name="Stielow J.B."/>
            <person name="Sun H."/>
            <person name="Kurtzman C.P."/>
            <person name="Blackwell M."/>
            <person name="Grigoriev I.V."/>
            <person name="Jeffries T.W."/>
        </authorList>
    </citation>
    <scope>NUCLEOTIDE SEQUENCE [LARGE SCALE GENOMIC DNA]</scope>
    <source>
        <strain evidence="3">DSM 1968</strain>
    </source>
</reference>
<dbReference type="InterPro" id="IPR020843">
    <property type="entry name" value="ER"/>
</dbReference>
<feature type="domain" description="Enoyl reductase (ER)" evidence="1">
    <location>
        <begin position="14"/>
        <end position="370"/>
    </location>
</feature>
<dbReference type="InterPro" id="IPR036291">
    <property type="entry name" value="NAD(P)-bd_dom_sf"/>
</dbReference>
<dbReference type="PANTHER" id="PTHR45348">
    <property type="entry name" value="HYPOTHETICAL OXIDOREDUCTASE (EUROFUNG)"/>
    <property type="match status" value="1"/>
</dbReference>
<proteinExistence type="predicted"/>
<gene>
    <name evidence="2" type="ORF">ASCRUDRAFT_75332</name>
</gene>
<keyword evidence="3" id="KW-1185">Reference proteome</keyword>
<dbReference type="GeneID" id="30966660"/>
<dbReference type="InterPro" id="IPR013149">
    <property type="entry name" value="ADH-like_C"/>
</dbReference>
<dbReference type="InterPro" id="IPR047122">
    <property type="entry name" value="Trans-enoyl_RdTase-like"/>
</dbReference>
<dbReference type="SUPFAM" id="SSF51735">
    <property type="entry name" value="NAD(P)-binding Rossmann-fold domains"/>
    <property type="match status" value="1"/>
</dbReference>
<organism evidence="2 3">
    <name type="scientific">Ascoidea rubescens DSM 1968</name>
    <dbReference type="NCBI Taxonomy" id="1344418"/>
    <lineage>
        <taxon>Eukaryota</taxon>
        <taxon>Fungi</taxon>
        <taxon>Dikarya</taxon>
        <taxon>Ascomycota</taxon>
        <taxon>Saccharomycotina</taxon>
        <taxon>Saccharomycetes</taxon>
        <taxon>Ascoideaceae</taxon>
        <taxon>Ascoidea</taxon>
    </lineage>
</organism>
<sequence>MSTIPETKLAAVCDDNFKCSIKSLPVVRKLGPSQILVKVVSAAGNPTDWKHVAYKMAGINSVIGCDLSGIVVEVGSEVAQNSSFKVGDHVFSMVHGCSRAFPNNGAFAEYAVLDSNLTFKHPKGLKLNGENVPGGPITTFEGASSINVGLLTAGLAIGFEMFRKIPTEKVNSPLLIWGGATSFGQCAIQLAKIFNVFSEIIVVASSKHESHLKSLGADKLFDYNDENVIQNIKSYTNNKLAYIIDGVANHQTVVQCNAIASDTLPVHIIELTFLNENDVPENERKSNVKFTITFLYWAGGYDVDMGIAKLPARPEIREFLISFVKYIQPYVIDGTIKHIPVTLVPGGLNKVSELLDDIQNGKNSGEKYVINVVDKI</sequence>
<dbReference type="Pfam" id="PF08240">
    <property type="entry name" value="ADH_N"/>
    <property type="match status" value="1"/>
</dbReference>
<dbReference type="AlphaFoldDB" id="A0A1D2VKR2"/>
<evidence type="ECO:0000259" key="1">
    <source>
        <dbReference type="SMART" id="SM00829"/>
    </source>
</evidence>
<dbReference type="PANTHER" id="PTHR45348:SF2">
    <property type="entry name" value="ZINC-TYPE ALCOHOL DEHYDROGENASE-LIKE PROTEIN C2E1P3.01"/>
    <property type="match status" value="1"/>
</dbReference>
<evidence type="ECO:0000313" key="2">
    <source>
        <dbReference type="EMBL" id="ODV62127.1"/>
    </source>
</evidence>
<dbReference type="SMART" id="SM00829">
    <property type="entry name" value="PKS_ER"/>
    <property type="match status" value="1"/>
</dbReference>
<dbReference type="InParanoid" id="A0A1D2VKR2"/>
<dbReference type="EMBL" id="KV454478">
    <property type="protein sequence ID" value="ODV62127.1"/>
    <property type="molecule type" value="Genomic_DNA"/>
</dbReference>
<dbReference type="Gene3D" id="3.90.180.10">
    <property type="entry name" value="Medium-chain alcohol dehydrogenases, catalytic domain"/>
    <property type="match status" value="1"/>
</dbReference>
<dbReference type="CDD" id="cd08249">
    <property type="entry name" value="enoyl_reductase_like"/>
    <property type="match status" value="1"/>
</dbReference>
<name>A0A1D2VKR2_9ASCO</name>
<accession>A0A1D2VKR2</accession>
<dbReference type="Proteomes" id="UP000095038">
    <property type="component" value="Unassembled WGS sequence"/>
</dbReference>
<dbReference type="InterPro" id="IPR011032">
    <property type="entry name" value="GroES-like_sf"/>
</dbReference>
<dbReference type="FunCoup" id="A0A1D2VKR2">
    <property type="interactions" value="209"/>
</dbReference>
<dbReference type="STRING" id="1344418.A0A1D2VKR2"/>
<dbReference type="OrthoDB" id="9992527at2759"/>